<reference evidence="1" key="2">
    <citation type="journal article" date="2015" name="Data Brief">
        <title>Shoot transcriptome of the giant reed, Arundo donax.</title>
        <authorList>
            <person name="Barrero R.A."/>
            <person name="Guerrero F.D."/>
            <person name="Moolhuijzen P."/>
            <person name="Goolsby J.A."/>
            <person name="Tidwell J."/>
            <person name="Bellgard S.E."/>
            <person name="Bellgard M.I."/>
        </authorList>
    </citation>
    <scope>NUCLEOTIDE SEQUENCE</scope>
    <source>
        <tissue evidence="1">Shoot tissue taken approximately 20 cm above the soil surface</tissue>
    </source>
</reference>
<dbReference type="EMBL" id="GBRH01269143">
    <property type="protein sequence ID" value="JAD28752.1"/>
    <property type="molecule type" value="Transcribed_RNA"/>
</dbReference>
<dbReference type="AlphaFoldDB" id="A0A0A8Z1K6"/>
<evidence type="ECO:0000313" key="1">
    <source>
        <dbReference type="EMBL" id="JAD28752.1"/>
    </source>
</evidence>
<proteinExistence type="predicted"/>
<sequence length="26" mass="2933">MPCGRRRIRGLFTGASVSRIPQAEHH</sequence>
<reference evidence="1" key="1">
    <citation type="submission" date="2014-09" db="EMBL/GenBank/DDBJ databases">
        <authorList>
            <person name="Magalhaes I.L.F."/>
            <person name="Oliveira U."/>
            <person name="Santos F.R."/>
            <person name="Vidigal T.H.D.A."/>
            <person name="Brescovit A.D."/>
            <person name="Santos A.J."/>
        </authorList>
    </citation>
    <scope>NUCLEOTIDE SEQUENCE</scope>
    <source>
        <tissue evidence="1">Shoot tissue taken approximately 20 cm above the soil surface</tissue>
    </source>
</reference>
<name>A0A0A8Z1K6_ARUDO</name>
<accession>A0A0A8Z1K6</accession>
<organism evidence="1">
    <name type="scientific">Arundo donax</name>
    <name type="common">Giant reed</name>
    <name type="synonym">Donax arundinaceus</name>
    <dbReference type="NCBI Taxonomy" id="35708"/>
    <lineage>
        <taxon>Eukaryota</taxon>
        <taxon>Viridiplantae</taxon>
        <taxon>Streptophyta</taxon>
        <taxon>Embryophyta</taxon>
        <taxon>Tracheophyta</taxon>
        <taxon>Spermatophyta</taxon>
        <taxon>Magnoliopsida</taxon>
        <taxon>Liliopsida</taxon>
        <taxon>Poales</taxon>
        <taxon>Poaceae</taxon>
        <taxon>PACMAD clade</taxon>
        <taxon>Arundinoideae</taxon>
        <taxon>Arundineae</taxon>
        <taxon>Arundo</taxon>
    </lineage>
</organism>
<protein>
    <submittedName>
        <fullName evidence="1">Uncharacterized protein</fullName>
    </submittedName>
</protein>